<dbReference type="InterPro" id="IPR012341">
    <property type="entry name" value="6hp_glycosidase-like_sf"/>
</dbReference>
<dbReference type="Proteomes" id="UP001597526">
    <property type="component" value="Unassembled WGS sequence"/>
</dbReference>
<dbReference type="InterPro" id="IPR035396">
    <property type="entry name" value="Bac_rhamnosid6H"/>
</dbReference>
<sequence length="809" mass="91557">MFKRISFNVILCLILSACSKEKESGISDLLIDVPNIQGKQEYLASPFVTAGNRVYMVGHQDGSFPDLGWHIKGEMGGVWNHPIKLMDGFDILLNWDDDSYVLNQADSFTNYPFANKHDFSIADKALKIGRWQFVPDDTEGIAIQLEIYNEAETVQNFELVFTGHSDLRPTWLGERTNMINGQDEPSYSSKINGWVVKDKNNPWYVCYAALDKPEQKFSSKLNQEKLTSSNTLSYKVRIPKRGSKILTFSIAGSYTSEDEAIKTLKKIQHNLPELIEAKKNRYKALANQTKLTIPDEKLEQTFEWLKYNCDWLVRSVPEIGTGITAGIPDYPWWFGVDSEYALQGYMAVGQRDAVYNTIKLLDSVSEAVNGNGKIIHEMSTNGAVFNKGNINETPQFASLIWRIYQWNGDKAFLEKYFPTIEKGLKWLMDANDLDKNGFPEGFGMMEIHGLDSEMIDVVVYTQKAFADASKMADELDKTSLANTYEAIAANLKEKINSEFWSKDFNSYADFIGTDKQTLHLIEDAIVRADTLNKPWAINEMEQTKQFILNNPSNKPRPFVLHHNWVVNTPMEMGIADNDKALKALKTAKRFVNPFGVFVTGIDRDESTGSDDGAFKAPPVFSYTGAVMTLPTGVSAIAENNYGRPNEALNYLERMTRSFSYALPGSMYEVSPDFGMMTQAWNIYSYAYPIVHQFFGIQPNAAKKEITIRPQMPDSWNKASLENIEIGNNKISIYYWKGPKSLTIRTIQTNWDWSLKVELPKDFKNAGLVVTQGEQIEANADKFIVSSRNGEIDASIYFEEATNNNSKTND</sequence>
<keyword evidence="3" id="KW-1185">Reference proteome</keyword>
<gene>
    <name evidence="2" type="ORF">ACFSQJ_19580</name>
</gene>
<dbReference type="InterPro" id="IPR008928">
    <property type="entry name" value="6-hairpin_glycosidase_sf"/>
</dbReference>
<evidence type="ECO:0000259" key="1">
    <source>
        <dbReference type="Pfam" id="PF17389"/>
    </source>
</evidence>
<evidence type="ECO:0000313" key="3">
    <source>
        <dbReference type="Proteomes" id="UP001597526"/>
    </source>
</evidence>
<name>A0ABW5N0T7_9FLAO</name>
<dbReference type="RefSeq" id="WP_377768611.1">
    <property type="nucleotide sequence ID" value="NZ_JBHULB010000083.1"/>
</dbReference>
<dbReference type="Gene3D" id="1.50.10.10">
    <property type="match status" value="1"/>
</dbReference>
<accession>A0ABW5N0T7</accession>
<reference evidence="3" key="1">
    <citation type="journal article" date="2019" name="Int. J. Syst. Evol. Microbiol.">
        <title>The Global Catalogue of Microorganisms (GCM) 10K type strain sequencing project: providing services to taxonomists for standard genome sequencing and annotation.</title>
        <authorList>
            <consortium name="The Broad Institute Genomics Platform"/>
            <consortium name="The Broad Institute Genome Sequencing Center for Infectious Disease"/>
            <person name="Wu L."/>
            <person name="Ma J."/>
        </authorList>
    </citation>
    <scope>NUCLEOTIDE SEQUENCE [LARGE SCALE GENOMIC DNA]</scope>
    <source>
        <strain evidence="3">KCTC 52368</strain>
    </source>
</reference>
<evidence type="ECO:0000313" key="2">
    <source>
        <dbReference type="EMBL" id="MFD2589135.1"/>
    </source>
</evidence>
<feature type="domain" description="Alpha-L-rhamnosidase six-hairpin glycosidase" evidence="1">
    <location>
        <begin position="389"/>
        <end position="504"/>
    </location>
</feature>
<dbReference type="EMBL" id="JBHULB010000083">
    <property type="protein sequence ID" value="MFD2589135.1"/>
    <property type="molecule type" value="Genomic_DNA"/>
</dbReference>
<dbReference type="PROSITE" id="PS51257">
    <property type="entry name" value="PROKAR_LIPOPROTEIN"/>
    <property type="match status" value="1"/>
</dbReference>
<dbReference type="Pfam" id="PF17389">
    <property type="entry name" value="Bac_rhamnosid6H"/>
    <property type="match status" value="1"/>
</dbReference>
<proteinExistence type="predicted"/>
<dbReference type="SUPFAM" id="SSF48208">
    <property type="entry name" value="Six-hairpin glycosidases"/>
    <property type="match status" value="1"/>
</dbReference>
<organism evidence="2 3">
    <name type="scientific">Croceitalea marina</name>
    <dbReference type="NCBI Taxonomy" id="1775166"/>
    <lineage>
        <taxon>Bacteria</taxon>
        <taxon>Pseudomonadati</taxon>
        <taxon>Bacteroidota</taxon>
        <taxon>Flavobacteriia</taxon>
        <taxon>Flavobacteriales</taxon>
        <taxon>Flavobacteriaceae</taxon>
        <taxon>Croceitalea</taxon>
    </lineage>
</organism>
<protein>
    <submittedName>
        <fullName evidence="2">Amylo-alpha-1,6-glucosidase</fullName>
    </submittedName>
</protein>
<comment type="caution">
    <text evidence="2">The sequence shown here is derived from an EMBL/GenBank/DDBJ whole genome shotgun (WGS) entry which is preliminary data.</text>
</comment>